<keyword evidence="8 9" id="KW-0472">Membrane</keyword>
<evidence type="ECO:0000256" key="2">
    <source>
        <dbReference type="ARBA" id="ARBA00004555"/>
    </source>
</evidence>
<name>A0A9P4IWU3_9PEZI</name>
<feature type="transmembrane region" description="Helical" evidence="9">
    <location>
        <begin position="400"/>
        <end position="428"/>
    </location>
</feature>
<evidence type="ECO:0000256" key="6">
    <source>
        <dbReference type="ARBA" id="ARBA00022989"/>
    </source>
</evidence>
<gene>
    <name evidence="11" type="ORF">K461DRAFT_247725</name>
</gene>
<evidence type="ECO:0000256" key="9">
    <source>
        <dbReference type="RuleBase" id="RU363079"/>
    </source>
</evidence>
<proteinExistence type="inferred from homology"/>
<dbReference type="OrthoDB" id="1666796at2759"/>
<accession>A0A9P4IWU3</accession>
<keyword evidence="5 9" id="KW-0732">Signal</keyword>
<feature type="transmembrane region" description="Helical" evidence="9">
    <location>
        <begin position="664"/>
        <end position="693"/>
    </location>
</feature>
<comment type="subcellular location">
    <subcellularLocation>
        <location evidence="2">Golgi apparatus</location>
    </subcellularLocation>
    <subcellularLocation>
        <location evidence="1">Membrane</location>
        <topology evidence="1">Multi-pass membrane protein</topology>
    </subcellularLocation>
</comment>
<dbReference type="EMBL" id="ML996093">
    <property type="protein sequence ID" value="KAF2148324.1"/>
    <property type="molecule type" value="Genomic_DNA"/>
</dbReference>
<dbReference type="GO" id="GO:0072657">
    <property type="term" value="P:protein localization to membrane"/>
    <property type="evidence" value="ECO:0007669"/>
    <property type="project" value="TreeGrafter"/>
</dbReference>
<evidence type="ECO:0000256" key="7">
    <source>
        <dbReference type="ARBA" id="ARBA00023034"/>
    </source>
</evidence>
<dbReference type="Proteomes" id="UP000799439">
    <property type="component" value="Unassembled WGS sequence"/>
</dbReference>
<feature type="signal peptide" evidence="9">
    <location>
        <begin position="1"/>
        <end position="24"/>
    </location>
</feature>
<evidence type="ECO:0000256" key="3">
    <source>
        <dbReference type="ARBA" id="ARBA00005227"/>
    </source>
</evidence>
<feature type="chain" id="PRO_5040540820" description="Transmembrane 9 superfamily member" evidence="9">
    <location>
        <begin position="25"/>
        <end position="703"/>
    </location>
</feature>
<evidence type="ECO:0000313" key="12">
    <source>
        <dbReference type="Proteomes" id="UP000799439"/>
    </source>
</evidence>
<evidence type="ECO:0000256" key="8">
    <source>
        <dbReference type="ARBA" id="ARBA00023136"/>
    </source>
</evidence>
<feature type="transmembrane region" description="Helical" evidence="9">
    <location>
        <begin position="434"/>
        <end position="454"/>
    </location>
</feature>
<keyword evidence="12" id="KW-1185">Reference proteome</keyword>
<reference evidence="11" key="1">
    <citation type="journal article" date="2020" name="Stud. Mycol.">
        <title>101 Dothideomycetes genomes: a test case for predicting lifestyles and emergence of pathogens.</title>
        <authorList>
            <person name="Haridas S."/>
            <person name="Albert R."/>
            <person name="Binder M."/>
            <person name="Bloem J."/>
            <person name="Labutti K."/>
            <person name="Salamov A."/>
            <person name="Andreopoulos B."/>
            <person name="Baker S."/>
            <person name="Barry K."/>
            <person name="Bills G."/>
            <person name="Bluhm B."/>
            <person name="Cannon C."/>
            <person name="Castanera R."/>
            <person name="Culley D."/>
            <person name="Daum C."/>
            <person name="Ezra D."/>
            <person name="Gonzalez J."/>
            <person name="Henrissat B."/>
            <person name="Kuo A."/>
            <person name="Liang C."/>
            <person name="Lipzen A."/>
            <person name="Lutzoni F."/>
            <person name="Magnuson J."/>
            <person name="Mondo S."/>
            <person name="Nolan M."/>
            <person name="Ohm R."/>
            <person name="Pangilinan J."/>
            <person name="Park H.-J."/>
            <person name="Ramirez L."/>
            <person name="Alfaro M."/>
            <person name="Sun H."/>
            <person name="Tritt A."/>
            <person name="Yoshinaga Y."/>
            <person name="Zwiers L.-H."/>
            <person name="Turgeon B."/>
            <person name="Goodwin S."/>
            <person name="Spatafora J."/>
            <person name="Crous P."/>
            <person name="Grigoriev I."/>
        </authorList>
    </citation>
    <scope>NUCLEOTIDE SEQUENCE</scope>
    <source>
        <strain evidence="11">CBS 260.36</strain>
    </source>
</reference>
<evidence type="ECO:0000256" key="10">
    <source>
        <dbReference type="SAM" id="MobiDB-lite"/>
    </source>
</evidence>
<feature type="transmembrane region" description="Helical" evidence="9">
    <location>
        <begin position="591"/>
        <end position="621"/>
    </location>
</feature>
<evidence type="ECO:0000256" key="4">
    <source>
        <dbReference type="ARBA" id="ARBA00022692"/>
    </source>
</evidence>
<dbReference type="InterPro" id="IPR004240">
    <property type="entry name" value="EMP70"/>
</dbReference>
<dbReference type="Pfam" id="PF02990">
    <property type="entry name" value="EMP70"/>
    <property type="match status" value="1"/>
</dbReference>
<evidence type="ECO:0000256" key="5">
    <source>
        <dbReference type="ARBA" id="ARBA00022729"/>
    </source>
</evidence>
<dbReference type="GO" id="GO:0005794">
    <property type="term" value="C:Golgi apparatus"/>
    <property type="evidence" value="ECO:0007669"/>
    <property type="project" value="UniProtKB-SubCell"/>
</dbReference>
<dbReference type="GO" id="GO:0016020">
    <property type="term" value="C:membrane"/>
    <property type="evidence" value="ECO:0007669"/>
    <property type="project" value="UniProtKB-SubCell"/>
</dbReference>
<comment type="similarity">
    <text evidence="3 9">Belongs to the nonaspanin (TM9SF) (TC 9.A.2) family.</text>
</comment>
<feature type="transmembrane region" description="Helical" evidence="9">
    <location>
        <begin position="475"/>
        <end position="495"/>
    </location>
</feature>
<keyword evidence="6 9" id="KW-1133">Transmembrane helix</keyword>
<keyword evidence="7" id="KW-0333">Golgi apparatus</keyword>
<dbReference type="AlphaFoldDB" id="A0A9P4IWU3"/>
<evidence type="ECO:0000256" key="1">
    <source>
        <dbReference type="ARBA" id="ARBA00004141"/>
    </source>
</evidence>
<dbReference type="PANTHER" id="PTHR10766">
    <property type="entry name" value="TRANSMEMBRANE 9 SUPERFAMILY PROTEIN"/>
    <property type="match status" value="1"/>
</dbReference>
<evidence type="ECO:0000313" key="11">
    <source>
        <dbReference type="EMBL" id="KAF2148324.1"/>
    </source>
</evidence>
<feature type="transmembrane region" description="Helical" evidence="9">
    <location>
        <begin position="501"/>
        <end position="523"/>
    </location>
</feature>
<dbReference type="PANTHER" id="PTHR10766:SF55">
    <property type="entry name" value="TRANSMEMBRANE 9 SUPERFAMILY MEMBER 4"/>
    <property type="match status" value="1"/>
</dbReference>
<keyword evidence="4 9" id="KW-0812">Transmembrane</keyword>
<feature type="transmembrane region" description="Helical" evidence="9">
    <location>
        <begin position="555"/>
        <end position="579"/>
    </location>
</feature>
<feature type="compositionally biased region" description="Basic residues" evidence="10">
    <location>
        <begin position="342"/>
        <end position="352"/>
    </location>
</feature>
<feature type="transmembrane region" description="Helical" evidence="9">
    <location>
        <begin position="299"/>
        <end position="320"/>
    </location>
</feature>
<organism evidence="11 12">
    <name type="scientific">Myriangium duriaei CBS 260.36</name>
    <dbReference type="NCBI Taxonomy" id="1168546"/>
    <lineage>
        <taxon>Eukaryota</taxon>
        <taxon>Fungi</taxon>
        <taxon>Dikarya</taxon>
        <taxon>Ascomycota</taxon>
        <taxon>Pezizomycotina</taxon>
        <taxon>Dothideomycetes</taxon>
        <taxon>Dothideomycetidae</taxon>
        <taxon>Myriangiales</taxon>
        <taxon>Myriangiaceae</taxon>
        <taxon>Myriangium</taxon>
    </lineage>
</organism>
<comment type="caution">
    <text evidence="11">The sequence shown here is derived from an EMBL/GenBank/DDBJ whole genome shotgun (WGS) entry which is preliminary data.</text>
</comment>
<feature type="transmembrane region" description="Helical" evidence="9">
    <location>
        <begin position="633"/>
        <end position="652"/>
    </location>
</feature>
<protein>
    <recommendedName>
        <fullName evidence="9">Transmembrane 9 superfamily member</fullName>
    </recommendedName>
</protein>
<sequence length="703" mass="77812">MAPDFRILNTLVATLLALLTTAHAFYIPGWSIKSYFDGEKIPLFVNKVYSDHTQLQYAFAELPFVCPPSGKIRAPGFTSGSNRALNLGEVLRGDRIVVSDYDLEMNRDDKLHYLCSQTIDEAGLNKAQEVVKDGYVAEWIVDNLPGATSFVTVDKSRKYYATGFKMGHADTHPVTGQPRYFINNHFTLVIRWHRAPGIEGQYGGKKVVVGFEVYAKSIEAENRDAQGLPNSTEGVHDGFELSFGNSVNASSEAPDADPATTLTIPYTYSVYYREEERIDWGNRWDLYFVNQDDNSRTHWLAIVNSLIISGFLTAVVAVILTRTIRGDIKGYMEAPLEEGKMASKRRGTRSPRKSMDKGGLLGECDASADLDPTSDDEMVEDVTGWKLVHADVFRTPAFGFILAPVVGSGMQLLLMSVGLIALSCFGVLNPSFRGGYVSVGITLFVVAGLFSGYFSARVYKTFGGQTWQKNTIITATLFPGLGFATIFVLNLFVWAQASSTAIPIGTLLGLVALWLLVQVPLVYTGSWFGFVKVGSYTHPIKTSTIPRQIPPQNTLIRSIGTGLVAGLVPFAVIFVELMFVFESLWQDKSGYYYVFGFLAVVAAVLIAVTMEVTIVCVYLQLCAENYHWWWQSFFVGGSSAVWVFAYSVYYFHHVLHIQGFVSSLLFFAYSFMACLMYGLLTGTVGFLAAYAFVRRIYGAIKAD</sequence>
<feature type="region of interest" description="Disordered" evidence="10">
    <location>
        <begin position="340"/>
        <end position="362"/>
    </location>
</feature>